<dbReference type="Proteomes" id="UP000184111">
    <property type="component" value="Unassembled WGS sequence"/>
</dbReference>
<evidence type="ECO:0000313" key="2">
    <source>
        <dbReference type="Proteomes" id="UP000184111"/>
    </source>
</evidence>
<dbReference type="EMBL" id="FRBI01000044">
    <property type="protein sequence ID" value="SHN35590.1"/>
    <property type="molecule type" value="Genomic_DNA"/>
</dbReference>
<accession>A0A1M7QVC0</accession>
<organism evidence="1 2">
    <name type="scientific">Actinacidiphila paucisporea</name>
    <dbReference type="NCBI Taxonomy" id="310782"/>
    <lineage>
        <taxon>Bacteria</taxon>
        <taxon>Bacillati</taxon>
        <taxon>Actinomycetota</taxon>
        <taxon>Actinomycetes</taxon>
        <taxon>Kitasatosporales</taxon>
        <taxon>Streptomycetaceae</taxon>
        <taxon>Actinacidiphila</taxon>
    </lineage>
</organism>
<keyword evidence="2" id="KW-1185">Reference proteome</keyword>
<protein>
    <submittedName>
        <fullName evidence="1">Uncharacterized protein</fullName>
    </submittedName>
</protein>
<name>A0A1M7QVC0_9ACTN</name>
<reference evidence="1 2" key="1">
    <citation type="submission" date="2016-11" db="EMBL/GenBank/DDBJ databases">
        <authorList>
            <person name="Jaros S."/>
            <person name="Januszkiewicz K."/>
            <person name="Wedrychowicz H."/>
        </authorList>
    </citation>
    <scope>NUCLEOTIDE SEQUENCE [LARGE SCALE GENOMIC DNA]</scope>
    <source>
        <strain evidence="1 2">CGMCC 4.2025</strain>
    </source>
</reference>
<sequence length="56" mass="6050">CLQIAADHRPVPAATTAVVGYIRTAVQFVDECDMIMDLPLPADGFTERIEEMTAGV</sequence>
<proteinExistence type="predicted"/>
<dbReference type="AlphaFoldDB" id="A0A1M7QVC0"/>
<feature type="non-terminal residue" evidence="1">
    <location>
        <position position="1"/>
    </location>
</feature>
<evidence type="ECO:0000313" key="1">
    <source>
        <dbReference type="EMBL" id="SHN35590.1"/>
    </source>
</evidence>
<gene>
    <name evidence="1" type="ORF">SAMN05216499_1441</name>
</gene>